<evidence type="ECO:0000256" key="1">
    <source>
        <dbReference type="ARBA" id="ARBA00009981"/>
    </source>
</evidence>
<dbReference type="AlphaFoldDB" id="A0A7G5IF72"/>
<dbReference type="RefSeq" id="WP_182294859.1">
    <property type="nucleotide sequence ID" value="NZ_CP059851.1"/>
</dbReference>
<dbReference type="InterPro" id="IPR036165">
    <property type="entry name" value="YefM-like_sf"/>
</dbReference>
<dbReference type="EMBL" id="CP059851">
    <property type="protein sequence ID" value="QMW22014.1"/>
    <property type="molecule type" value="Genomic_DNA"/>
</dbReference>
<proteinExistence type="inferred from homology"/>
<keyword evidence="3" id="KW-1185">Reference proteome</keyword>
<accession>A0A7G5IF72</accession>
<protein>
    <submittedName>
        <fullName evidence="2">Type II toxin-antitoxin system prevent-host-death family antitoxin</fullName>
    </submittedName>
</protein>
<dbReference type="KEGG" id="sand:H3309_11600"/>
<dbReference type="NCBIfam" id="TIGR01552">
    <property type="entry name" value="phd_fam"/>
    <property type="match status" value="1"/>
</dbReference>
<dbReference type="Gene3D" id="3.40.1620.10">
    <property type="entry name" value="YefM-like domain"/>
    <property type="match status" value="1"/>
</dbReference>
<sequence>MNASVKSADPVSVGQAKTTLSKLIAAAEAGEEVVISRGKVPVVKLVPVAPVAKPKRVPGSMKGLIALDDSFFDPLPDDELAMWGTGDAAEADVPA</sequence>
<name>A0A7G5IF72_9SPHN</name>
<gene>
    <name evidence="2" type="ORF">H3309_11600</name>
</gene>
<organism evidence="2 3">
    <name type="scientific">Sandaracinobacteroides saxicola</name>
    <dbReference type="NCBI Taxonomy" id="2759707"/>
    <lineage>
        <taxon>Bacteria</taxon>
        <taxon>Pseudomonadati</taxon>
        <taxon>Pseudomonadota</taxon>
        <taxon>Alphaproteobacteria</taxon>
        <taxon>Sphingomonadales</taxon>
        <taxon>Sphingosinicellaceae</taxon>
        <taxon>Sandaracinobacteroides</taxon>
    </lineage>
</organism>
<comment type="similarity">
    <text evidence="1">Belongs to the phD/YefM antitoxin family.</text>
</comment>
<reference evidence="2 3" key="1">
    <citation type="submission" date="2020-07" db="EMBL/GenBank/DDBJ databases">
        <title>Complete genome sequence for Sandaracinobacter sp. M6.</title>
        <authorList>
            <person name="Tang Y."/>
            <person name="Liu Q."/>
            <person name="Guo Z."/>
            <person name="Lei P."/>
            <person name="Huang B."/>
        </authorList>
    </citation>
    <scope>NUCLEOTIDE SEQUENCE [LARGE SCALE GENOMIC DNA]</scope>
    <source>
        <strain evidence="2 3">M6</strain>
    </source>
</reference>
<evidence type="ECO:0000313" key="3">
    <source>
        <dbReference type="Proteomes" id="UP000515292"/>
    </source>
</evidence>
<dbReference type="SUPFAM" id="SSF143120">
    <property type="entry name" value="YefM-like"/>
    <property type="match status" value="1"/>
</dbReference>
<dbReference type="Proteomes" id="UP000515292">
    <property type="component" value="Chromosome"/>
</dbReference>
<evidence type="ECO:0000313" key="2">
    <source>
        <dbReference type="EMBL" id="QMW22014.1"/>
    </source>
</evidence>